<accession>A0A9P7W4R8</accession>
<comment type="caution">
    <text evidence="1">The sequence shown here is derived from an EMBL/GenBank/DDBJ whole genome shotgun (WGS) entry which is preliminary data.</text>
</comment>
<evidence type="ECO:0000313" key="2">
    <source>
        <dbReference type="Proteomes" id="UP000812287"/>
    </source>
</evidence>
<reference evidence="1" key="1">
    <citation type="submission" date="2020-11" db="EMBL/GenBank/DDBJ databases">
        <title>Adaptations for nitrogen fixation in a non-lichenized fungal sporocarp promotes dispersal by wood-feeding termites.</title>
        <authorList>
            <consortium name="DOE Joint Genome Institute"/>
            <person name="Koch R.A."/>
            <person name="Yoon G."/>
            <person name="Arayal U."/>
            <person name="Lail K."/>
            <person name="Amirebrahimi M."/>
            <person name="Labutti K."/>
            <person name="Lipzen A."/>
            <person name="Riley R."/>
            <person name="Barry K."/>
            <person name="Henrissat B."/>
            <person name="Grigoriev I.V."/>
            <person name="Herr J.R."/>
            <person name="Aime M.C."/>
        </authorList>
    </citation>
    <scope>NUCLEOTIDE SEQUENCE</scope>
    <source>
        <strain evidence="1">MCA 3950</strain>
    </source>
</reference>
<dbReference type="EMBL" id="MU250524">
    <property type="protein sequence ID" value="KAG7452099.1"/>
    <property type="molecule type" value="Genomic_DNA"/>
</dbReference>
<evidence type="ECO:0000313" key="1">
    <source>
        <dbReference type="EMBL" id="KAG7452099.1"/>
    </source>
</evidence>
<gene>
    <name evidence="1" type="ORF">BT62DRAFT_281810</name>
</gene>
<dbReference type="Proteomes" id="UP000812287">
    <property type="component" value="Unassembled WGS sequence"/>
</dbReference>
<sequence>MNFRFCPDVNSGAPHSLGAPLRLHFHCNTVSYITGYIQATIDNGRRSNSAVLYLGPELINRTNLRK</sequence>
<dbReference type="AlphaFoldDB" id="A0A9P7W4R8"/>
<keyword evidence="2" id="KW-1185">Reference proteome</keyword>
<organism evidence="1 2">
    <name type="scientific">Guyanagaster necrorhizus</name>
    <dbReference type="NCBI Taxonomy" id="856835"/>
    <lineage>
        <taxon>Eukaryota</taxon>
        <taxon>Fungi</taxon>
        <taxon>Dikarya</taxon>
        <taxon>Basidiomycota</taxon>
        <taxon>Agaricomycotina</taxon>
        <taxon>Agaricomycetes</taxon>
        <taxon>Agaricomycetidae</taxon>
        <taxon>Agaricales</taxon>
        <taxon>Marasmiineae</taxon>
        <taxon>Physalacriaceae</taxon>
        <taxon>Guyanagaster</taxon>
    </lineage>
</organism>
<dbReference type="GeneID" id="66102652"/>
<proteinExistence type="predicted"/>
<protein>
    <submittedName>
        <fullName evidence="1">Uncharacterized protein</fullName>
    </submittedName>
</protein>
<name>A0A9P7W4R8_9AGAR</name>
<dbReference type="RefSeq" id="XP_043045599.1">
    <property type="nucleotide sequence ID" value="XM_043180356.1"/>
</dbReference>